<feature type="compositionally biased region" description="Pro residues" evidence="1">
    <location>
        <begin position="168"/>
        <end position="178"/>
    </location>
</feature>
<dbReference type="PANTHER" id="PTHR28307">
    <property type="entry name" value="PROTEIN PAL1"/>
    <property type="match status" value="1"/>
</dbReference>
<dbReference type="STRING" id="196109.A0A136J9N4"/>
<feature type="compositionally biased region" description="Low complexity" evidence="1">
    <location>
        <begin position="39"/>
        <end position="53"/>
    </location>
</feature>
<organism evidence="2 3">
    <name type="scientific">Microdochium bolleyi</name>
    <dbReference type="NCBI Taxonomy" id="196109"/>
    <lineage>
        <taxon>Eukaryota</taxon>
        <taxon>Fungi</taxon>
        <taxon>Dikarya</taxon>
        <taxon>Ascomycota</taxon>
        <taxon>Pezizomycotina</taxon>
        <taxon>Sordariomycetes</taxon>
        <taxon>Xylariomycetidae</taxon>
        <taxon>Xylariales</taxon>
        <taxon>Microdochiaceae</taxon>
        <taxon>Microdochium</taxon>
    </lineage>
</organism>
<dbReference type="EMBL" id="KQ964247">
    <property type="protein sequence ID" value="KXJ93887.1"/>
    <property type="molecule type" value="Genomic_DNA"/>
</dbReference>
<dbReference type="Pfam" id="PF08316">
    <property type="entry name" value="Pal1"/>
    <property type="match status" value="1"/>
</dbReference>
<gene>
    <name evidence="2" type="ORF">Micbo1qcDRAFT_158786</name>
</gene>
<feature type="compositionally biased region" description="Basic and acidic residues" evidence="1">
    <location>
        <begin position="425"/>
        <end position="451"/>
    </location>
</feature>
<keyword evidence="3" id="KW-1185">Reference proteome</keyword>
<dbReference type="GO" id="GO:0005737">
    <property type="term" value="C:cytoplasm"/>
    <property type="evidence" value="ECO:0007669"/>
    <property type="project" value="TreeGrafter"/>
</dbReference>
<dbReference type="FunCoup" id="A0A136J9N4">
    <property type="interactions" value="195"/>
</dbReference>
<dbReference type="OrthoDB" id="5352132at2759"/>
<feature type="region of interest" description="Disordered" evidence="1">
    <location>
        <begin position="1"/>
        <end position="241"/>
    </location>
</feature>
<dbReference type="AlphaFoldDB" id="A0A136J9N4"/>
<accession>A0A136J9N4</accession>
<feature type="compositionally biased region" description="Pro residues" evidence="1">
    <location>
        <begin position="121"/>
        <end position="135"/>
    </location>
</feature>
<dbReference type="InterPro" id="IPR013226">
    <property type="entry name" value="Pal1"/>
</dbReference>
<evidence type="ECO:0000313" key="3">
    <source>
        <dbReference type="Proteomes" id="UP000070501"/>
    </source>
</evidence>
<feature type="compositionally biased region" description="Basic and acidic residues" evidence="1">
    <location>
        <begin position="191"/>
        <end position="241"/>
    </location>
</feature>
<evidence type="ECO:0000313" key="2">
    <source>
        <dbReference type="EMBL" id="KXJ93887.1"/>
    </source>
</evidence>
<proteinExistence type="predicted"/>
<dbReference type="Proteomes" id="UP000070501">
    <property type="component" value="Unassembled WGS sequence"/>
</dbReference>
<dbReference type="InParanoid" id="A0A136J9N4"/>
<sequence length="526" mass="55922">MAASPTGDLLGLGNPSEGHSNNPGLTLNLGSNNPFRNRAVSPGALSPAPSSPFDDPPPRPTSRNPFLDLPSAGGPVDRVSSPDKMASSKDRASPSAEDIFNNLTLGDGNAEGKTTSSDGKPPMPSKRPPVPPGPPRMRGENIPPRGRGGPPGHRPTRSQEEAMRARRPPGPGAKPPGSSPQRRPVGSRPRRNSDSSIIDKEKPLTEEEKKARDARRKERERRYREAKASKESKGKPSKKLDLIDQLDATSIYGTGLFHHDGPFDACNPNRNRQGSRRAPMHAFAKDSPNMALGGSGPLNKRPDHATFMGNHDEEAFTLHATGSVAPAERRAEKPATAYFDATARGSALHGDESLGLGTSTFLEGAPAARTAIQRRQAEAVQESTEGLGRKKSLAHRIRNINRAPQVPGRLTNPEGVYGPRSGDSTGERGERNPFAAEFDKADERISVKRTDSQPLSPSSPPTTGLTLERRVTSDAAAGMSSPEPTPKSGGGFLSRVKSLKGGRRTRPEAPPRPSPTLQEPAPGTAA</sequence>
<feature type="compositionally biased region" description="Basic residues" evidence="1">
    <location>
        <begin position="389"/>
        <end position="399"/>
    </location>
</feature>
<reference evidence="3" key="1">
    <citation type="submission" date="2016-02" db="EMBL/GenBank/DDBJ databases">
        <title>Draft genome sequence of Microdochium bolleyi, a fungal endophyte of beachgrass.</title>
        <authorList>
            <consortium name="DOE Joint Genome Institute"/>
            <person name="David A.S."/>
            <person name="May G."/>
            <person name="Haridas S."/>
            <person name="Lim J."/>
            <person name="Wang M."/>
            <person name="Labutti K."/>
            <person name="Lipzen A."/>
            <person name="Barry K."/>
            <person name="Grigoriev I.V."/>
        </authorList>
    </citation>
    <scope>NUCLEOTIDE SEQUENCE [LARGE SCALE GENOMIC DNA]</scope>
    <source>
        <strain evidence="3">J235TASD1</strain>
    </source>
</reference>
<feature type="region of interest" description="Disordered" evidence="1">
    <location>
        <begin position="377"/>
        <end position="526"/>
    </location>
</feature>
<name>A0A136J9N4_9PEZI</name>
<dbReference type="PANTHER" id="PTHR28307:SF2">
    <property type="entry name" value="PROTEIN PAL1"/>
    <property type="match status" value="1"/>
</dbReference>
<evidence type="ECO:0000256" key="1">
    <source>
        <dbReference type="SAM" id="MobiDB-lite"/>
    </source>
</evidence>
<feature type="compositionally biased region" description="Polar residues" evidence="1">
    <location>
        <begin position="17"/>
        <end position="35"/>
    </location>
</feature>
<protein>
    <submittedName>
        <fullName evidence="2">Pal1 cell morphology protein-domain-containing protein</fullName>
    </submittedName>
</protein>